<sequence>MNMITIMSKPDFFRAIEAVCPATATNTILLEVGEPLFHQGDASPGLSVVLEGCVELVRWTLSGRAVRIHAAEAGETFAEASLFAPACHCDAIAIAQTRLTTIRKEDVLSAVADNPDLATGLLHHLAGNLMQARRLLELRATSPLTDAVLARLSELVDAAGWLPEDVPLQSLAADAGVTAPALYRTLAALERDGLIERPARGRVRLV</sequence>
<organism evidence="2 3">
    <name type="scientific">Pseudooceanicola sediminis</name>
    <dbReference type="NCBI Taxonomy" id="2211117"/>
    <lineage>
        <taxon>Bacteria</taxon>
        <taxon>Pseudomonadati</taxon>
        <taxon>Pseudomonadota</taxon>
        <taxon>Alphaproteobacteria</taxon>
        <taxon>Rhodobacterales</taxon>
        <taxon>Paracoccaceae</taxon>
        <taxon>Pseudooceanicola</taxon>
    </lineage>
</organism>
<dbReference type="AlphaFoldDB" id="A0A399J2Q9"/>
<accession>A0A399J2Q9</accession>
<protein>
    <submittedName>
        <fullName evidence="2">Crp/Fnr family transcriptional regulator</fullName>
    </submittedName>
</protein>
<dbReference type="Pfam" id="PF00027">
    <property type="entry name" value="cNMP_binding"/>
    <property type="match status" value="1"/>
</dbReference>
<dbReference type="RefSeq" id="WP_119400506.1">
    <property type="nucleotide sequence ID" value="NZ_QWJJ01000019.1"/>
</dbReference>
<dbReference type="PROSITE" id="PS50042">
    <property type="entry name" value="CNMP_BINDING_3"/>
    <property type="match status" value="1"/>
</dbReference>
<dbReference type="InterPro" id="IPR014710">
    <property type="entry name" value="RmlC-like_jellyroll"/>
</dbReference>
<dbReference type="InterPro" id="IPR036390">
    <property type="entry name" value="WH_DNA-bd_sf"/>
</dbReference>
<evidence type="ECO:0000313" key="2">
    <source>
        <dbReference type="EMBL" id="RII37226.1"/>
    </source>
</evidence>
<evidence type="ECO:0000259" key="1">
    <source>
        <dbReference type="PROSITE" id="PS50042"/>
    </source>
</evidence>
<dbReference type="PANTHER" id="PTHR24567:SF74">
    <property type="entry name" value="HTH-TYPE TRANSCRIPTIONAL REGULATOR ARCR"/>
    <property type="match status" value="1"/>
</dbReference>
<keyword evidence="3" id="KW-1185">Reference proteome</keyword>
<dbReference type="GO" id="GO:0003700">
    <property type="term" value="F:DNA-binding transcription factor activity"/>
    <property type="evidence" value="ECO:0007669"/>
    <property type="project" value="TreeGrafter"/>
</dbReference>
<dbReference type="EMBL" id="QWJJ01000019">
    <property type="protein sequence ID" value="RII37226.1"/>
    <property type="molecule type" value="Genomic_DNA"/>
</dbReference>
<dbReference type="OrthoDB" id="3525895at2"/>
<dbReference type="PANTHER" id="PTHR24567">
    <property type="entry name" value="CRP FAMILY TRANSCRIPTIONAL REGULATORY PROTEIN"/>
    <property type="match status" value="1"/>
</dbReference>
<dbReference type="InterPro" id="IPR018490">
    <property type="entry name" value="cNMP-bd_dom_sf"/>
</dbReference>
<feature type="domain" description="Cyclic nucleotide-binding" evidence="1">
    <location>
        <begin position="3"/>
        <end position="103"/>
    </location>
</feature>
<dbReference type="Proteomes" id="UP000265848">
    <property type="component" value="Unassembled WGS sequence"/>
</dbReference>
<proteinExistence type="predicted"/>
<dbReference type="SUPFAM" id="SSF51206">
    <property type="entry name" value="cAMP-binding domain-like"/>
    <property type="match status" value="1"/>
</dbReference>
<comment type="caution">
    <text evidence="2">The sequence shown here is derived from an EMBL/GenBank/DDBJ whole genome shotgun (WGS) entry which is preliminary data.</text>
</comment>
<dbReference type="CDD" id="cd00038">
    <property type="entry name" value="CAP_ED"/>
    <property type="match status" value="1"/>
</dbReference>
<dbReference type="Gene3D" id="2.60.120.10">
    <property type="entry name" value="Jelly Rolls"/>
    <property type="match status" value="1"/>
</dbReference>
<evidence type="ECO:0000313" key="3">
    <source>
        <dbReference type="Proteomes" id="UP000265848"/>
    </source>
</evidence>
<dbReference type="InterPro" id="IPR000595">
    <property type="entry name" value="cNMP-bd_dom"/>
</dbReference>
<gene>
    <name evidence="2" type="ORF">DL237_18095</name>
</gene>
<dbReference type="SMART" id="SM00100">
    <property type="entry name" value="cNMP"/>
    <property type="match status" value="1"/>
</dbReference>
<dbReference type="SUPFAM" id="SSF46785">
    <property type="entry name" value="Winged helix' DNA-binding domain"/>
    <property type="match status" value="1"/>
</dbReference>
<name>A0A399J2Q9_9RHOB</name>
<dbReference type="InterPro" id="IPR050397">
    <property type="entry name" value="Env_Response_Regulators"/>
</dbReference>
<dbReference type="GO" id="GO:0005829">
    <property type="term" value="C:cytosol"/>
    <property type="evidence" value="ECO:0007669"/>
    <property type="project" value="TreeGrafter"/>
</dbReference>
<reference evidence="2 3" key="1">
    <citation type="submission" date="2018-08" db="EMBL/GenBank/DDBJ databases">
        <title>Pseudooceanicola sediminis CY03 in the family Rhodobacteracea.</title>
        <authorList>
            <person name="Zhang Y.-J."/>
        </authorList>
    </citation>
    <scope>NUCLEOTIDE SEQUENCE [LARGE SCALE GENOMIC DNA]</scope>
    <source>
        <strain evidence="2 3">CY03</strain>
    </source>
</reference>